<sequence length="31" mass="3819">MFTGENIWDKKDGNRRSWHVKIPEYWIGIQN</sequence>
<dbReference type="AlphaFoldDB" id="X1I202"/>
<gene>
    <name evidence="1" type="ORF">S03H2_67410</name>
</gene>
<reference evidence="1" key="1">
    <citation type="journal article" date="2014" name="Front. Microbiol.">
        <title>High frequency of phylogenetically diverse reductive dehalogenase-homologous genes in deep subseafloor sedimentary metagenomes.</title>
        <authorList>
            <person name="Kawai M."/>
            <person name="Futagami T."/>
            <person name="Toyoda A."/>
            <person name="Takaki Y."/>
            <person name="Nishi S."/>
            <person name="Hori S."/>
            <person name="Arai W."/>
            <person name="Tsubouchi T."/>
            <person name="Morono Y."/>
            <person name="Uchiyama I."/>
            <person name="Ito T."/>
            <person name="Fujiyama A."/>
            <person name="Inagaki F."/>
            <person name="Takami H."/>
        </authorList>
    </citation>
    <scope>NUCLEOTIDE SEQUENCE</scope>
    <source>
        <strain evidence="1">Expedition CK06-06</strain>
    </source>
</reference>
<organism evidence="1">
    <name type="scientific">marine sediment metagenome</name>
    <dbReference type="NCBI Taxonomy" id="412755"/>
    <lineage>
        <taxon>unclassified sequences</taxon>
        <taxon>metagenomes</taxon>
        <taxon>ecological metagenomes</taxon>
    </lineage>
</organism>
<evidence type="ECO:0000313" key="1">
    <source>
        <dbReference type="EMBL" id="GAH76436.1"/>
    </source>
</evidence>
<name>X1I202_9ZZZZ</name>
<feature type="non-terminal residue" evidence="1">
    <location>
        <position position="31"/>
    </location>
</feature>
<accession>X1I202</accession>
<proteinExistence type="predicted"/>
<protein>
    <submittedName>
        <fullName evidence="1">Uncharacterized protein</fullName>
    </submittedName>
</protein>
<dbReference type="EMBL" id="BARU01044129">
    <property type="protein sequence ID" value="GAH76436.1"/>
    <property type="molecule type" value="Genomic_DNA"/>
</dbReference>
<comment type="caution">
    <text evidence="1">The sequence shown here is derived from an EMBL/GenBank/DDBJ whole genome shotgun (WGS) entry which is preliminary data.</text>
</comment>